<dbReference type="Proteomes" id="UP000030002">
    <property type="component" value="Unassembled WGS sequence"/>
</dbReference>
<evidence type="ECO:0000313" key="2">
    <source>
        <dbReference type="EMBL" id="KGN34642.1"/>
    </source>
</evidence>
<dbReference type="STRING" id="1385520.N802_00695"/>
<dbReference type="EMBL" id="AVPJ01000001">
    <property type="protein sequence ID" value="KGN34642.1"/>
    <property type="molecule type" value="Genomic_DNA"/>
</dbReference>
<evidence type="ECO:0000313" key="3">
    <source>
        <dbReference type="Proteomes" id="UP000030002"/>
    </source>
</evidence>
<dbReference type="InterPro" id="IPR050397">
    <property type="entry name" value="Env_Response_Regulators"/>
</dbReference>
<dbReference type="PRINTS" id="PR00103">
    <property type="entry name" value="CAMPKINASE"/>
</dbReference>
<dbReference type="Gene3D" id="2.60.120.10">
    <property type="entry name" value="Jelly Rolls"/>
    <property type="match status" value="1"/>
</dbReference>
<dbReference type="PROSITE" id="PS00889">
    <property type="entry name" value="CNMP_BINDING_2"/>
    <property type="match status" value="1"/>
</dbReference>
<dbReference type="InterPro" id="IPR000595">
    <property type="entry name" value="cNMP-bd_dom"/>
</dbReference>
<keyword evidence="3" id="KW-1185">Reference proteome</keyword>
<dbReference type="InterPro" id="IPR018488">
    <property type="entry name" value="cNMP-bd_CS"/>
</dbReference>
<dbReference type="GO" id="GO:0005829">
    <property type="term" value="C:cytosol"/>
    <property type="evidence" value="ECO:0007669"/>
    <property type="project" value="TreeGrafter"/>
</dbReference>
<dbReference type="PANTHER" id="PTHR24567">
    <property type="entry name" value="CRP FAMILY TRANSCRIPTIONAL REGULATORY PROTEIN"/>
    <property type="match status" value="1"/>
</dbReference>
<dbReference type="PROSITE" id="PS50042">
    <property type="entry name" value="CNMP_BINDING_3"/>
    <property type="match status" value="1"/>
</dbReference>
<sequence>MLLTVERVAHLRHVALFSATPDHVLAGVATAVDEVEFAAGDTLMRAGDIEDWLFVVVSGRVDVVRPDRRVSLGPGAVVGELAVLDPQPRSATVTATTPVTAFRLSKPAFDEAVRTRPEVALGVITELVRRLRETHEARPDR</sequence>
<dbReference type="InterPro" id="IPR014710">
    <property type="entry name" value="RmlC-like_jellyroll"/>
</dbReference>
<dbReference type="CDD" id="cd00038">
    <property type="entry name" value="CAP_ED"/>
    <property type="match status" value="1"/>
</dbReference>
<proteinExistence type="predicted"/>
<organism evidence="2 3">
    <name type="scientific">Knoellia sinensis KCTC 19936</name>
    <dbReference type="NCBI Taxonomy" id="1385520"/>
    <lineage>
        <taxon>Bacteria</taxon>
        <taxon>Bacillati</taxon>
        <taxon>Actinomycetota</taxon>
        <taxon>Actinomycetes</taxon>
        <taxon>Micrococcales</taxon>
        <taxon>Intrasporangiaceae</taxon>
        <taxon>Knoellia</taxon>
    </lineage>
</organism>
<dbReference type="OrthoDB" id="41390at2"/>
<gene>
    <name evidence="2" type="ORF">N802_00695</name>
</gene>
<protein>
    <submittedName>
        <fullName evidence="2">Crp/Fnr family transcriptional regulator</fullName>
    </submittedName>
</protein>
<reference evidence="2 3" key="1">
    <citation type="submission" date="2013-08" db="EMBL/GenBank/DDBJ databases">
        <title>The genome sequence of Knoellia sinensis.</title>
        <authorList>
            <person name="Zhu W."/>
            <person name="Wang G."/>
        </authorList>
    </citation>
    <scope>NUCLEOTIDE SEQUENCE [LARGE SCALE GENOMIC DNA]</scope>
    <source>
        <strain evidence="2 3">KCTC 19936</strain>
    </source>
</reference>
<dbReference type="Pfam" id="PF00027">
    <property type="entry name" value="cNMP_binding"/>
    <property type="match status" value="1"/>
</dbReference>
<dbReference type="InterPro" id="IPR018490">
    <property type="entry name" value="cNMP-bd_dom_sf"/>
</dbReference>
<dbReference type="SUPFAM" id="SSF51206">
    <property type="entry name" value="cAMP-binding domain-like"/>
    <property type="match status" value="1"/>
</dbReference>
<dbReference type="AlphaFoldDB" id="A0A0A0JF22"/>
<name>A0A0A0JF22_9MICO</name>
<comment type="caution">
    <text evidence="2">The sequence shown here is derived from an EMBL/GenBank/DDBJ whole genome shotgun (WGS) entry which is preliminary data.</text>
</comment>
<dbReference type="GO" id="GO:0003700">
    <property type="term" value="F:DNA-binding transcription factor activity"/>
    <property type="evidence" value="ECO:0007669"/>
    <property type="project" value="TreeGrafter"/>
</dbReference>
<dbReference type="eggNOG" id="COG2905">
    <property type="taxonomic scope" value="Bacteria"/>
</dbReference>
<accession>A0A0A0JF22</accession>
<dbReference type="SMART" id="SM00100">
    <property type="entry name" value="cNMP"/>
    <property type="match status" value="1"/>
</dbReference>
<evidence type="ECO:0000259" key="1">
    <source>
        <dbReference type="PROSITE" id="PS50042"/>
    </source>
</evidence>
<dbReference type="RefSeq" id="WP_035910801.1">
    <property type="nucleotide sequence ID" value="NZ_AVPJ01000001.1"/>
</dbReference>
<dbReference type="PANTHER" id="PTHR24567:SF74">
    <property type="entry name" value="HTH-TYPE TRANSCRIPTIONAL REGULATOR ARCR"/>
    <property type="match status" value="1"/>
</dbReference>
<feature type="domain" description="Cyclic nucleotide-binding" evidence="1">
    <location>
        <begin position="16"/>
        <end position="130"/>
    </location>
</feature>